<sequence>MRLASKFKLRSDWGAAVEMPFCLHVTKNGSCPRTYDYDDLYQQVQWLMILEEVILPLDNMEDNELSTIAPHQHSTIVKNAIMKSKREQRTKQYSKSISATTSSSSRDGSL</sequence>
<accession>E3NSV4</accession>
<dbReference type="Proteomes" id="UP000008281">
    <property type="component" value="Unassembled WGS sequence"/>
</dbReference>
<dbReference type="eggNOG" id="ENOG502TIMB">
    <property type="taxonomic scope" value="Eukaryota"/>
</dbReference>
<evidence type="ECO:0000256" key="1">
    <source>
        <dbReference type="SAM" id="MobiDB-lite"/>
    </source>
</evidence>
<feature type="region of interest" description="Disordered" evidence="1">
    <location>
        <begin position="81"/>
        <end position="110"/>
    </location>
</feature>
<dbReference type="RefSeq" id="XP_003088518.2">
    <property type="nucleotide sequence ID" value="XM_003088470.2"/>
</dbReference>
<gene>
    <name evidence="2" type="ORF">CRE_07162</name>
</gene>
<name>E3NSV4_CAERE</name>
<dbReference type="AlphaFoldDB" id="E3NSV4"/>
<dbReference type="OrthoDB" id="5793494at2759"/>
<protein>
    <submittedName>
        <fullName evidence="2">Uncharacterized protein</fullName>
    </submittedName>
</protein>
<dbReference type="InParanoid" id="E3NSV4"/>
<dbReference type="OMA" id="IVKNAIM"/>
<organism evidence="3">
    <name type="scientific">Caenorhabditis remanei</name>
    <name type="common">Caenorhabditis vulgaris</name>
    <dbReference type="NCBI Taxonomy" id="31234"/>
    <lineage>
        <taxon>Eukaryota</taxon>
        <taxon>Metazoa</taxon>
        <taxon>Ecdysozoa</taxon>
        <taxon>Nematoda</taxon>
        <taxon>Chromadorea</taxon>
        <taxon>Rhabditida</taxon>
        <taxon>Rhabditina</taxon>
        <taxon>Rhabditomorpha</taxon>
        <taxon>Rhabditoidea</taxon>
        <taxon>Rhabditidae</taxon>
        <taxon>Peloderinae</taxon>
        <taxon>Caenorhabditis</taxon>
    </lineage>
</organism>
<dbReference type="EMBL" id="DS270054">
    <property type="protein sequence ID" value="EFO90988.1"/>
    <property type="molecule type" value="Genomic_DNA"/>
</dbReference>
<reference evidence="2" key="1">
    <citation type="submission" date="2007-07" db="EMBL/GenBank/DDBJ databases">
        <title>PCAP assembly of the Caenorhabditis remanei genome.</title>
        <authorList>
            <consortium name="The Caenorhabditis remanei Sequencing Consortium"/>
            <person name="Wilson R.K."/>
        </authorList>
    </citation>
    <scope>NUCLEOTIDE SEQUENCE [LARGE SCALE GENOMIC DNA]</scope>
    <source>
        <strain evidence="2">PB4641</strain>
    </source>
</reference>
<proteinExistence type="predicted"/>
<feature type="compositionally biased region" description="Low complexity" evidence="1">
    <location>
        <begin position="94"/>
        <end position="110"/>
    </location>
</feature>
<dbReference type="CTD" id="9820507"/>
<evidence type="ECO:0000313" key="2">
    <source>
        <dbReference type="EMBL" id="EFO90988.1"/>
    </source>
</evidence>
<evidence type="ECO:0000313" key="3">
    <source>
        <dbReference type="Proteomes" id="UP000008281"/>
    </source>
</evidence>
<dbReference type="GeneID" id="9820507"/>
<dbReference type="KEGG" id="crq:GCK72_014273"/>
<dbReference type="FunCoup" id="E3NSV4">
    <property type="interactions" value="563"/>
</dbReference>
<dbReference type="HOGENOM" id="CLU_2173337_0_0_1"/>
<keyword evidence="3" id="KW-1185">Reference proteome</keyword>